<evidence type="ECO:0000256" key="5">
    <source>
        <dbReference type="ARBA" id="ARBA00022692"/>
    </source>
</evidence>
<reference evidence="13" key="1">
    <citation type="submission" date="2020-05" db="EMBL/GenBank/DDBJ databases">
        <authorList>
            <person name="Wang L."/>
            <person name="Shao Z."/>
        </authorList>
    </citation>
    <scope>NUCLEOTIDE SEQUENCE</scope>
    <source>
        <strain evidence="13">MCCC 1A05776</strain>
    </source>
</reference>
<dbReference type="PRINTS" id="PR01021">
    <property type="entry name" value="OMPADOMAIN"/>
</dbReference>
<dbReference type="GO" id="GO:0042834">
    <property type="term" value="F:peptidoglycan binding"/>
    <property type="evidence" value="ECO:0007669"/>
    <property type="project" value="InterPro"/>
</dbReference>
<evidence type="ECO:0000256" key="1">
    <source>
        <dbReference type="ARBA" id="ARBA00004442"/>
    </source>
</evidence>
<evidence type="ECO:0000256" key="10">
    <source>
        <dbReference type="SAM" id="SignalP"/>
    </source>
</evidence>
<dbReference type="PANTHER" id="PTHR30026">
    <property type="entry name" value="OUTER MEMBRANE PROTEIN TOLC"/>
    <property type="match status" value="1"/>
</dbReference>
<dbReference type="Pfam" id="PF02321">
    <property type="entry name" value="OEP"/>
    <property type="match status" value="2"/>
</dbReference>
<feature type="domain" description="SPOR" evidence="12">
    <location>
        <begin position="680"/>
        <end position="756"/>
    </location>
</feature>
<dbReference type="PRINTS" id="PR01023">
    <property type="entry name" value="NAFLGMOTY"/>
</dbReference>
<dbReference type="PROSITE" id="PS51123">
    <property type="entry name" value="OMPA_2"/>
    <property type="match status" value="1"/>
</dbReference>
<name>A0AAW4Z4D5_9GAMM</name>
<dbReference type="NCBIfam" id="TIGR01844">
    <property type="entry name" value="type_I_sec_TolC"/>
    <property type="match status" value="1"/>
</dbReference>
<evidence type="ECO:0000256" key="8">
    <source>
        <dbReference type="PROSITE-ProRule" id="PRU00473"/>
    </source>
</evidence>
<dbReference type="GO" id="GO:0015562">
    <property type="term" value="F:efflux transmembrane transporter activity"/>
    <property type="evidence" value="ECO:0007669"/>
    <property type="project" value="InterPro"/>
</dbReference>
<evidence type="ECO:0000256" key="9">
    <source>
        <dbReference type="SAM" id="MobiDB-lite"/>
    </source>
</evidence>
<dbReference type="GO" id="GO:0009279">
    <property type="term" value="C:cell outer membrane"/>
    <property type="evidence" value="ECO:0007669"/>
    <property type="project" value="UniProtKB-SubCell"/>
</dbReference>
<dbReference type="InterPro" id="IPR010130">
    <property type="entry name" value="T1SS_OMP_TolC"/>
</dbReference>
<dbReference type="PROSITE" id="PS51724">
    <property type="entry name" value="SPOR"/>
    <property type="match status" value="1"/>
</dbReference>
<evidence type="ECO:0000256" key="3">
    <source>
        <dbReference type="ARBA" id="ARBA00022448"/>
    </source>
</evidence>
<dbReference type="InterPro" id="IPR006690">
    <property type="entry name" value="OMPA-like_CS"/>
</dbReference>
<protein>
    <submittedName>
        <fullName evidence="13">TolC family outer membrane protein</fullName>
    </submittedName>
</protein>
<dbReference type="InterPro" id="IPR036680">
    <property type="entry name" value="SPOR-like_sf"/>
</dbReference>
<evidence type="ECO:0000259" key="11">
    <source>
        <dbReference type="PROSITE" id="PS51123"/>
    </source>
</evidence>
<evidence type="ECO:0000256" key="2">
    <source>
        <dbReference type="ARBA" id="ARBA00007613"/>
    </source>
</evidence>
<dbReference type="Pfam" id="PF00691">
    <property type="entry name" value="OmpA"/>
    <property type="match status" value="1"/>
</dbReference>
<reference evidence="13" key="2">
    <citation type="journal article" date="2021" name="Front. Microbiol.">
        <title>Aerobic Denitrification and Heterotrophic Sulfur Oxidation in the Genus Halomonas Revealed by Six Novel Species Characterizations and Genome-Based Analysis.</title>
        <authorList>
            <person name="Wang L."/>
            <person name="Shao Z."/>
        </authorList>
    </citation>
    <scope>NUCLEOTIDE SEQUENCE</scope>
    <source>
        <strain evidence="13">MCCC 1A05776</strain>
    </source>
</reference>
<keyword evidence="6 8" id="KW-0472">Membrane</keyword>
<evidence type="ECO:0000313" key="14">
    <source>
        <dbReference type="Proteomes" id="UP001320178"/>
    </source>
</evidence>
<feature type="chain" id="PRO_5043531816" evidence="10">
    <location>
        <begin position="34"/>
        <end position="756"/>
    </location>
</feature>
<dbReference type="PROSITE" id="PS01068">
    <property type="entry name" value="OMPA_1"/>
    <property type="match status" value="1"/>
</dbReference>
<comment type="similarity">
    <text evidence="2">Belongs to the outer membrane factor (OMF) (TC 1.B.17) family.</text>
</comment>
<evidence type="ECO:0000256" key="4">
    <source>
        <dbReference type="ARBA" id="ARBA00022452"/>
    </source>
</evidence>
<keyword evidence="4" id="KW-1134">Transmembrane beta strand</keyword>
<accession>A0AAW4Z4D5</accession>
<evidence type="ECO:0000313" key="13">
    <source>
        <dbReference type="EMBL" id="MCE8053718.1"/>
    </source>
</evidence>
<feature type="signal peptide" evidence="10">
    <location>
        <begin position="1"/>
        <end position="33"/>
    </location>
</feature>
<dbReference type="InterPro" id="IPR051906">
    <property type="entry name" value="TolC-like"/>
</dbReference>
<dbReference type="EMBL" id="JABFTS010000014">
    <property type="protein sequence ID" value="MCE8053718.1"/>
    <property type="molecule type" value="Genomic_DNA"/>
</dbReference>
<dbReference type="GO" id="GO:1990281">
    <property type="term" value="C:efflux pump complex"/>
    <property type="evidence" value="ECO:0007669"/>
    <property type="project" value="TreeGrafter"/>
</dbReference>
<dbReference type="InterPro" id="IPR007730">
    <property type="entry name" value="SPOR-like_dom"/>
</dbReference>
<keyword evidence="5" id="KW-0812">Transmembrane</keyword>
<dbReference type="InterPro" id="IPR006665">
    <property type="entry name" value="OmpA-like"/>
</dbReference>
<dbReference type="AlphaFoldDB" id="A0AAW4Z4D5"/>
<dbReference type="InterPro" id="IPR036737">
    <property type="entry name" value="OmpA-like_sf"/>
</dbReference>
<dbReference type="PANTHER" id="PTHR30026:SF22">
    <property type="entry name" value="OUTER MEMBRANE EFFLUX PROTEIN"/>
    <property type="match status" value="1"/>
</dbReference>
<feature type="region of interest" description="Disordered" evidence="9">
    <location>
        <begin position="281"/>
        <end position="310"/>
    </location>
</feature>
<keyword evidence="3" id="KW-0813">Transport</keyword>
<dbReference type="Pfam" id="PF05036">
    <property type="entry name" value="SPOR"/>
    <property type="match status" value="1"/>
</dbReference>
<dbReference type="SUPFAM" id="SSF110997">
    <property type="entry name" value="Sporulation related repeat"/>
    <property type="match status" value="1"/>
</dbReference>
<proteinExistence type="inferred from homology"/>
<dbReference type="RefSeq" id="WP_234240849.1">
    <property type="nucleotide sequence ID" value="NZ_JABFTS010000014.1"/>
</dbReference>
<evidence type="ECO:0000256" key="6">
    <source>
        <dbReference type="ARBA" id="ARBA00023136"/>
    </source>
</evidence>
<dbReference type="InterPro" id="IPR006664">
    <property type="entry name" value="OMP_bac"/>
</dbReference>
<feature type="domain" description="OmpA-like" evidence="11">
    <location>
        <begin position="494"/>
        <end position="612"/>
    </location>
</feature>
<keyword evidence="7" id="KW-0998">Cell outer membrane</keyword>
<dbReference type="Gene3D" id="3.30.1330.60">
    <property type="entry name" value="OmpA-like domain"/>
    <property type="match status" value="1"/>
</dbReference>
<dbReference type="CDD" id="cd07185">
    <property type="entry name" value="OmpA_C-like"/>
    <property type="match status" value="1"/>
</dbReference>
<comment type="subcellular location">
    <subcellularLocation>
        <location evidence="1">Cell outer membrane</location>
    </subcellularLocation>
</comment>
<evidence type="ECO:0000256" key="7">
    <source>
        <dbReference type="ARBA" id="ARBA00023237"/>
    </source>
</evidence>
<dbReference type="GO" id="GO:0015288">
    <property type="term" value="F:porin activity"/>
    <property type="evidence" value="ECO:0007669"/>
    <property type="project" value="TreeGrafter"/>
</dbReference>
<gene>
    <name evidence="13" type="ORF">HOP61_20705</name>
</gene>
<dbReference type="SUPFAM" id="SSF56954">
    <property type="entry name" value="Outer membrane efflux proteins (OEP)"/>
    <property type="match status" value="1"/>
</dbReference>
<dbReference type="InterPro" id="IPR003423">
    <property type="entry name" value="OMP_efflux"/>
</dbReference>
<comment type="caution">
    <text evidence="13">The sequence shown here is derived from an EMBL/GenBank/DDBJ whole genome shotgun (WGS) entry which is preliminary data.</text>
</comment>
<dbReference type="SUPFAM" id="SSF103088">
    <property type="entry name" value="OmpA-like"/>
    <property type="match status" value="1"/>
</dbReference>
<keyword evidence="10" id="KW-0732">Signal</keyword>
<sequence length="756" mass="81876">MKNATDFSRTHKLAKAALVGSSLALLPLTAAVAQTLPPGLAAPGSTDIQQVVRQALVTNPEVKAAWNGLSAAGHDVGVARGNYLPSIDVAAGVGREDRQGDGRGSYDTDFAELRLTQMIYDGFATRSEVERLDRAKLVRYYELLGASENVALEATRAYLDVRRYRELVRLAQDNYADHLRVFSQIEDRVRTGAGRGVDLEQISGRLALAESNLMTEASNLHDVTARYQRIVGSLPAENLAPAPQLDDRLPPSVSEAVNLAFQGNPDFHAAIENIEAARAEQAGTRAGFQPRLDLRGRTGTNNNESGFDGFGRRDRHSIELVASMNLYRGGSDLASFRAASDRVEQAIDQRDLACTNVRQTTQIAYNDTQRLREQIRYLNEHRQSIDRVRGAYQQQFDIGQRTLLDVLDSENEYFEASRAYANAQYDIALADARTLAAMGQLMQALGVMRDDMPSLAELGSDGVALDPSVVCPIDGPGGFTLADFTRGISAPAPTRAPDVTLSADALFAVNSAELGPDARQELAELAGQIRGRTDLSRVFIAGHADSTGTHAINDPLSQRRADSVADYLVGQGVDRGLIQTRGYGSRRPVASNDTVEGRRQNRRVEVTLERVGENLDMSSVQQWPAVGNQEAEHATQLSVAEFWAQQQPVASVYREVQGEVHGEVALGELAVAEQAEPQAVGAEQGAYLQVAALSDAQRAQQLGSQLSDTLARPMRLVSSAALHRIQLGPIGDPGELAALRSELKRLGYADSYVVQG</sequence>
<evidence type="ECO:0000259" key="12">
    <source>
        <dbReference type="PROSITE" id="PS51724"/>
    </source>
</evidence>
<dbReference type="Proteomes" id="UP001320178">
    <property type="component" value="Unassembled WGS sequence"/>
</dbReference>
<dbReference type="Gene3D" id="1.20.1600.10">
    <property type="entry name" value="Outer membrane efflux proteins (OEP)"/>
    <property type="match status" value="1"/>
</dbReference>
<organism evidence="13 14">
    <name type="scientific">Billgrantia desiderata</name>
    <dbReference type="NCBI Taxonomy" id="52021"/>
    <lineage>
        <taxon>Bacteria</taxon>
        <taxon>Pseudomonadati</taxon>
        <taxon>Pseudomonadota</taxon>
        <taxon>Gammaproteobacteria</taxon>
        <taxon>Oceanospirillales</taxon>
        <taxon>Halomonadaceae</taxon>
        <taxon>Billgrantia</taxon>
    </lineage>
</organism>
<dbReference type="Gene3D" id="3.30.70.1070">
    <property type="entry name" value="Sporulation related repeat"/>
    <property type="match status" value="1"/>
</dbReference>